<dbReference type="PANTHER" id="PTHR32060">
    <property type="entry name" value="TAIL-SPECIFIC PROTEASE"/>
    <property type="match status" value="1"/>
</dbReference>
<dbReference type="Pfam" id="PF22694">
    <property type="entry name" value="CtpB_N-like"/>
    <property type="match status" value="1"/>
</dbReference>
<accession>A0A839V254</accession>
<keyword evidence="10" id="KW-1185">Reference proteome</keyword>
<dbReference type="Pfam" id="PF17820">
    <property type="entry name" value="PDZ_6"/>
    <property type="match status" value="1"/>
</dbReference>
<dbReference type="PANTHER" id="PTHR32060:SF30">
    <property type="entry name" value="CARBOXY-TERMINAL PROCESSING PROTEASE CTPA"/>
    <property type="match status" value="1"/>
</dbReference>
<name>A0A839V254_9PROT</name>
<feature type="compositionally biased region" description="Low complexity" evidence="6">
    <location>
        <begin position="470"/>
        <end position="492"/>
    </location>
</feature>
<evidence type="ECO:0000256" key="5">
    <source>
        <dbReference type="RuleBase" id="RU004404"/>
    </source>
</evidence>
<evidence type="ECO:0000256" key="6">
    <source>
        <dbReference type="SAM" id="MobiDB-lite"/>
    </source>
</evidence>
<evidence type="ECO:0000256" key="2">
    <source>
        <dbReference type="ARBA" id="ARBA00022670"/>
    </source>
</evidence>
<dbReference type="GO" id="GO:0030288">
    <property type="term" value="C:outer membrane-bounded periplasmic space"/>
    <property type="evidence" value="ECO:0007669"/>
    <property type="project" value="TreeGrafter"/>
</dbReference>
<evidence type="ECO:0000256" key="7">
    <source>
        <dbReference type="SAM" id="SignalP"/>
    </source>
</evidence>
<dbReference type="Proteomes" id="UP000557688">
    <property type="component" value="Unassembled WGS sequence"/>
</dbReference>
<dbReference type="GO" id="GO:0006508">
    <property type="term" value="P:proteolysis"/>
    <property type="evidence" value="ECO:0007669"/>
    <property type="project" value="UniProtKB-KW"/>
</dbReference>
<protein>
    <submittedName>
        <fullName evidence="9">Carboxyl-terminal processing protease</fullName>
        <ecNumber evidence="9">3.4.21.102</ecNumber>
    </submittedName>
</protein>
<dbReference type="Gene3D" id="3.90.226.10">
    <property type="entry name" value="2-enoyl-CoA Hydratase, Chain A, domain 1"/>
    <property type="match status" value="1"/>
</dbReference>
<dbReference type="Gene3D" id="3.30.750.44">
    <property type="match status" value="1"/>
</dbReference>
<gene>
    <name evidence="9" type="ORF">FHR90_002802</name>
</gene>
<dbReference type="FunFam" id="3.90.226.10:FF:000029">
    <property type="entry name" value="Peptidase, S41 family"/>
    <property type="match status" value="1"/>
</dbReference>
<dbReference type="NCBIfam" id="TIGR00225">
    <property type="entry name" value="prc"/>
    <property type="match status" value="1"/>
</dbReference>
<evidence type="ECO:0000259" key="8">
    <source>
        <dbReference type="PROSITE" id="PS50106"/>
    </source>
</evidence>
<dbReference type="InterPro" id="IPR005151">
    <property type="entry name" value="Tail-specific_protease"/>
</dbReference>
<dbReference type="PROSITE" id="PS50106">
    <property type="entry name" value="PDZ"/>
    <property type="match status" value="1"/>
</dbReference>
<keyword evidence="2 5" id="KW-0645">Protease</keyword>
<feature type="chain" id="PRO_5032511475" evidence="7">
    <location>
        <begin position="20"/>
        <end position="509"/>
    </location>
</feature>
<dbReference type="SUPFAM" id="SSF50156">
    <property type="entry name" value="PDZ domain-like"/>
    <property type="match status" value="1"/>
</dbReference>
<dbReference type="EMBL" id="JACHXV010000014">
    <property type="protein sequence ID" value="MBB3174955.1"/>
    <property type="molecule type" value="Genomic_DNA"/>
</dbReference>
<dbReference type="AlphaFoldDB" id="A0A839V254"/>
<evidence type="ECO:0000256" key="4">
    <source>
        <dbReference type="ARBA" id="ARBA00022825"/>
    </source>
</evidence>
<comment type="caution">
    <text evidence="9">The sequence shown here is derived from an EMBL/GenBank/DDBJ whole genome shotgun (WGS) entry which is preliminary data.</text>
</comment>
<dbReference type="InterPro" id="IPR041489">
    <property type="entry name" value="PDZ_6"/>
</dbReference>
<dbReference type="SMART" id="SM00228">
    <property type="entry name" value="PDZ"/>
    <property type="match status" value="1"/>
</dbReference>
<dbReference type="Gene3D" id="2.30.42.10">
    <property type="match status" value="1"/>
</dbReference>
<dbReference type="SUPFAM" id="SSF52096">
    <property type="entry name" value="ClpP/crotonase"/>
    <property type="match status" value="1"/>
</dbReference>
<evidence type="ECO:0000313" key="9">
    <source>
        <dbReference type="EMBL" id="MBB3174955.1"/>
    </source>
</evidence>
<dbReference type="InterPro" id="IPR029045">
    <property type="entry name" value="ClpP/crotonase-like_dom_sf"/>
</dbReference>
<feature type="domain" description="PDZ" evidence="8">
    <location>
        <begin position="107"/>
        <end position="189"/>
    </location>
</feature>
<proteinExistence type="inferred from homology"/>
<evidence type="ECO:0000313" key="10">
    <source>
        <dbReference type="Proteomes" id="UP000557688"/>
    </source>
</evidence>
<reference evidence="9 10" key="1">
    <citation type="submission" date="2020-08" db="EMBL/GenBank/DDBJ databases">
        <title>Genomic Encyclopedia of Type Strains, Phase III (KMG-III): the genomes of soil and plant-associated and newly described type strains.</title>
        <authorList>
            <person name="Whitman W."/>
        </authorList>
    </citation>
    <scope>NUCLEOTIDE SEQUENCE [LARGE SCALE GENOMIC DNA]</scope>
    <source>
        <strain evidence="9 10">CECT 8088</strain>
    </source>
</reference>
<dbReference type="GO" id="GO:0004252">
    <property type="term" value="F:serine-type endopeptidase activity"/>
    <property type="evidence" value="ECO:0007669"/>
    <property type="project" value="UniProtKB-EC"/>
</dbReference>
<evidence type="ECO:0000256" key="3">
    <source>
        <dbReference type="ARBA" id="ARBA00022801"/>
    </source>
</evidence>
<feature type="region of interest" description="Disordered" evidence="6">
    <location>
        <begin position="458"/>
        <end position="509"/>
    </location>
</feature>
<keyword evidence="3 5" id="KW-0378">Hydrolase</keyword>
<sequence>MKFRSSLLLGAAFAGGLAAAPAAGWLLDHHGLPHAISTALAQAAGGENPASSIADTHRALGLFGDVFERVRADYVEPVSDGKLIENSLDGMLSGLDPHSSYMNPKQYADMQVQTKGEFGGLGIEVIGDQGLIRVVSPVDGTPAARAGMKPGDLILAVDGKSLDGMSSDEAIAKMRGAPGTKVTLTVKRKGIDKPLSVTMTREIVHIQVVRSDLYGKVGYIRVSSFNEETDGALRAAYDKLKKQAGGKLSALILDLRNNPGGLLDQAIDVCDDFIASGEVVSTRARHKEDSQRWDARGDDITGGLPVVVMINGGSASASEIVAGALQDHRRAVLLGETSFGKGSVQTLIPVPGGGAIRLTTARYYTPSGRSIQGLGITPDVLVRETDDPPDHLFPDREADLAHALKNQGGTTPKLPPRTDLPAMAASIPKVPPKTWPAFDLFKPATDFQLQQAIKLADAMSADPTSRETAQRAATAAPDAAVPAATVPAPVKPDSGAAPHNATPVNPAPK</sequence>
<dbReference type="FunFam" id="2.30.42.10:FF:000063">
    <property type="entry name" value="Peptidase, S41 family"/>
    <property type="match status" value="1"/>
</dbReference>
<dbReference type="Pfam" id="PF03572">
    <property type="entry name" value="Peptidase_S41"/>
    <property type="match status" value="1"/>
</dbReference>
<dbReference type="InterPro" id="IPR004447">
    <property type="entry name" value="Peptidase_S41A"/>
</dbReference>
<dbReference type="CDD" id="cd06782">
    <property type="entry name" value="cpPDZ_CPP-like"/>
    <property type="match status" value="1"/>
</dbReference>
<feature type="signal peptide" evidence="7">
    <location>
        <begin position="1"/>
        <end position="19"/>
    </location>
</feature>
<dbReference type="GO" id="GO:0007165">
    <property type="term" value="P:signal transduction"/>
    <property type="evidence" value="ECO:0007669"/>
    <property type="project" value="TreeGrafter"/>
</dbReference>
<keyword evidence="4 5" id="KW-0720">Serine protease</keyword>
<dbReference type="InterPro" id="IPR036034">
    <property type="entry name" value="PDZ_sf"/>
</dbReference>
<comment type="similarity">
    <text evidence="1 5">Belongs to the peptidase S41A family.</text>
</comment>
<dbReference type="EC" id="3.4.21.102" evidence="9"/>
<keyword evidence="7" id="KW-0732">Signal</keyword>
<dbReference type="SMART" id="SM00245">
    <property type="entry name" value="TSPc"/>
    <property type="match status" value="1"/>
</dbReference>
<dbReference type="InterPro" id="IPR001478">
    <property type="entry name" value="PDZ"/>
</dbReference>
<dbReference type="RefSeq" id="WP_183275422.1">
    <property type="nucleotide sequence ID" value="NZ_JACHXV010000014.1"/>
</dbReference>
<dbReference type="CDD" id="cd07560">
    <property type="entry name" value="Peptidase_S41_CPP"/>
    <property type="match status" value="1"/>
</dbReference>
<organism evidence="9 10">
    <name type="scientific">Endobacter medicaginis</name>
    <dbReference type="NCBI Taxonomy" id="1181271"/>
    <lineage>
        <taxon>Bacteria</taxon>
        <taxon>Pseudomonadati</taxon>
        <taxon>Pseudomonadota</taxon>
        <taxon>Alphaproteobacteria</taxon>
        <taxon>Acetobacterales</taxon>
        <taxon>Acetobacteraceae</taxon>
        <taxon>Endobacter</taxon>
    </lineage>
</organism>
<dbReference type="InterPro" id="IPR055210">
    <property type="entry name" value="CtpA/B_N"/>
</dbReference>
<evidence type="ECO:0000256" key="1">
    <source>
        <dbReference type="ARBA" id="ARBA00009179"/>
    </source>
</evidence>